<dbReference type="Proteomes" id="UP000192315">
    <property type="component" value="Unassembled WGS sequence"/>
</dbReference>
<comment type="function">
    <text evidence="3">Required for formate dehydrogenase (FDH) activity. Acts as a sulfur carrier protein that transfers sulfur from IscS to the molybdenum cofactor prior to its insertion into FDH.</text>
</comment>
<evidence type="ECO:0000313" key="4">
    <source>
        <dbReference type="EMBL" id="SMD31250.1"/>
    </source>
</evidence>
<name>A0A8G2FXE5_PICTO</name>
<sequence length="262" mass="29238">MMPYISKNAVIIGRDRKFITDNVTVEEPLQISIENENRIYNVSIIMRTPVDDEALATGFLVNEGIIEPDKIIKVSKRSENNVCVSVESFNEDLLKNRNFYVNSSCGVCGKTDIENVFIKSHGIVRSQSRTDHSIILGLPDKMMKNQKIFSYTGGIHAAALFDLNGNMISISEDIGRHNAVDKTIGKMILKNVYRMEDSILQVSGRAGFEILQKASMFGVSIVSSVSAPSSLAIDVAETFNITLISFVRKNRMNIYSHPERIL</sequence>
<comment type="similarity">
    <text evidence="3">Belongs to the FdhD family.</text>
</comment>
<dbReference type="AlphaFoldDB" id="A0A8G2FXE5"/>
<dbReference type="PIRSF" id="PIRSF015626">
    <property type="entry name" value="FdhD"/>
    <property type="match status" value="1"/>
</dbReference>
<evidence type="ECO:0000256" key="2">
    <source>
        <dbReference type="ARBA" id="ARBA00023150"/>
    </source>
</evidence>
<dbReference type="RefSeq" id="WP_084272967.1">
    <property type="nucleotide sequence ID" value="NZ_FWYE01000003.1"/>
</dbReference>
<dbReference type="Gene3D" id="3.40.140.10">
    <property type="entry name" value="Cytidine Deaminase, domain 2"/>
    <property type="match status" value="1"/>
</dbReference>
<dbReference type="NCBIfam" id="TIGR00129">
    <property type="entry name" value="fdhD_narQ"/>
    <property type="match status" value="1"/>
</dbReference>
<evidence type="ECO:0000256" key="1">
    <source>
        <dbReference type="ARBA" id="ARBA00022490"/>
    </source>
</evidence>
<dbReference type="InterPro" id="IPR003786">
    <property type="entry name" value="FdhD"/>
</dbReference>
<keyword evidence="5" id="KW-1185">Reference proteome</keyword>
<dbReference type="EMBL" id="FWYE01000003">
    <property type="protein sequence ID" value="SMD31250.1"/>
    <property type="molecule type" value="Genomic_DNA"/>
</dbReference>
<evidence type="ECO:0000313" key="5">
    <source>
        <dbReference type="Proteomes" id="UP000192315"/>
    </source>
</evidence>
<feature type="binding site" evidence="3">
    <location>
        <begin position="246"/>
        <end position="251"/>
    </location>
    <ligand>
        <name>Mo-bis(molybdopterin guanine dinucleotide)</name>
        <dbReference type="ChEBI" id="CHEBI:60539"/>
    </ligand>
</feature>
<dbReference type="PANTHER" id="PTHR30592">
    <property type="entry name" value="FORMATE DEHYDROGENASE"/>
    <property type="match status" value="1"/>
</dbReference>
<accession>A0A8G2FXE5</accession>
<dbReference type="GO" id="GO:0097163">
    <property type="term" value="F:sulfur carrier activity"/>
    <property type="evidence" value="ECO:0007669"/>
    <property type="project" value="UniProtKB-UniRule"/>
</dbReference>
<organism evidence="4 5">
    <name type="scientific">Picrophilus torridus (strain ATCC 700027 / DSM 9790 / JCM 10055 / NBRC 100828 / KAW 2/3)</name>
    <dbReference type="NCBI Taxonomy" id="1122961"/>
    <lineage>
        <taxon>Archaea</taxon>
        <taxon>Methanobacteriati</taxon>
        <taxon>Thermoplasmatota</taxon>
        <taxon>Thermoplasmata</taxon>
        <taxon>Thermoplasmatales</taxon>
        <taxon>Picrophilaceae</taxon>
        <taxon>Picrophilus</taxon>
    </lineage>
</organism>
<evidence type="ECO:0000256" key="3">
    <source>
        <dbReference type="HAMAP-Rule" id="MF_00187"/>
    </source>
</evidence>
<reference evidence="4 5" key="1">
    <citation type="submission" date="2017-04" db="EMBL/GenBank/DDBJ databases">
        <authorList>
            <person name="Varghese N."/>
            <person name="Submissions S."/>
        </authorList>
    </citation>
    <scope>NUCLEOTIDE SEQUENCE [LARGE SCALE GENOMIC DNA]</scope>
    <source>
        <strain evidence="4 5">DSM 9789</strain>
    </source>
</reference>
<keyword evidence="2 3" id="KW-0501">Molybdenum cofactor biosynthesis</keyword>
<dbReference type="Pfam" id="PF02634">
    <property type="entry name" value="FdhD-NarQ"/>
    <property type="match status" value="1"/>
</dbReference>
<comment type="subcellular location">
    <subcellularLocation>
        <location evidence="3">Cytoplasm</location>
    </subcellularLocation>
</comment>
<dbReference type="GO" id="GO:0005737">
    <property type="term" value="C:cytoplasm"/>
    <property type="evidence" value="ECO:0007669"/>
    <property type="project" value="UniProtKB-SubCell"/>
</dbReference>
<proteinExistence type="inferred from homology"/>
<gene>
    <name evidence="3" type="primary">fdhD</name>
    <name evidence="4" type="ORF">SAMN02745355_1174</name>
</gene>
<dbReference type="SUPFAM" id="SSF53927">
    <property type="entry name" value="Cytidine deaminase-like"/>
    <property type="match status" value="1"/>
</dbReference>
<comment type="caution">
    <text evidence="4">The sequence shown here is derived from an EMBL/GenBank/DDBJ whole genome shotgun (WGS) entry which is preliminary data.</text>
</comment>
<dbReference type="Gene3D" id="3.10.20.10">
    <property type="match status" value="1"/>
</dbReference>
<dbReference type="PANTHER" id="PTHR30592:SF1">
    <property type="entry name" value="SULFUR CARRIER PROTEIN FDHD"/>
    <property type="match status" value="1"/>
</dbReference>
<dbReference type="GO" id="GO:0016783">
    <property type="term" value="F:sulfurtransferase activity"/>
    <property type="evidence" value="ECO:0007669"/>
    <property type="project" value="InterPro"/>
</dbReference>
<keyword evidence="1 3" id="KW-0963">Cytoplasm</keyword>
<dbReference type="GO" id="GO:0006777">
    <property type="term" value="P:Mo-molybdopterin cofactor biosynthetic process"/>
    <property type="evidence" value="ECO:0007669"/>
    <property type="project" value="UniProtKB-UniRule"/>
</dbReference>
<feature type="active site" description="Cysteine persulfide intermediate" evidence="3">
    <location>
        <position position="105"/>
    </location>
</feature>
<dbReference type="HAMAP" id="MF_00187">
    <property type="entry name" value="FdhD"/>
    <property type="match status" value="1"/>
</dbReference>
<dbReference type="InterPro" id="IPR016193">
    <property type="entry name" value="Cytidine_deaminase-like"/>
</dbReference>
<protein>
    <recommendedName>
        <fullName evidence="3">Sulfur carrier protein FdhD</fullName>
    </recommendedName>
</protein>